<evidence type="ECO:0000256" key="1">
    <source>
        <dbReference type="SAM" id="MobiDB-lite"/>
    </source>
</evidence>
<dbReference type="AlphaFoldDB" id="A0AAV2ILU2"/>
<proteinExistence type="predicted"/>
<protein>
    <submittedName>
        <fullName evidence="2">Uncharacterized protein</fullName>
    </submittedName>
</protein>
<evidence type="ECO:0000313" key="3">
    <source>
        <dbReference type="Proteomes" id="UP001497497"/>
    </source>
</evidence>
<gene>
    <name evidence="2" type="ORF">GSLYS_00020940001</name>
</gene>
<reference evidence="2 3" key="1">
    <citation type="submission" date="2024-04" db="EMBL/GenBank/DDBJ databases">
        <authorList>
            <consortium name="Genoscope - CEA"/>
            <person name="William W."/>
        </authorList>
    </citation>
    <scope>NUCLEOTIDE SEQUENCE [LARGE SCALE GENOMIC DNA]</scope>
</reference>
<accession>A0AAV2ILU2</accession>
<sequence length="78" mass="8745">MLLHVPSYLSVADPNSVNGYGPDSDDDDDNDLLAYYKRSSADIANANLCIPWRAPCTQDQVLVDKYKFLRCCGRNSCR</sequence>
<dbReference type="EMBL" id="CAXITT010001027">
    <property type="protein sequence ID" value="CAL1547623.1"/>
    <property type="molecule type" value="Genomic_DNA"/>
</dbReference>
<evidence type="ECO:0000313" key="2">
    <source>
        <dbReference type="EMBL" id="CAL1547623.1"/>
    </source>
</evidence>
<name>A0AAV2ILU2_LYMST</name>
<comment type="caution">
    <text evidence="2">The sequence shown here is derived from an EMBL/GenBank/DDBJ whole genome shotgun (WGS) entry which is preliminary data.</text>
</comment>
<feature type="region of interest" description="Disordered" evidence="1">
    <location>
        <begin position="1"/>
        <end position="27"/>
    </location>
</feature>
<dbReference type="Proteomes" id="UP001497497">
    <property type="component" value="Unassembled WGS sequence"/>
</dbReference>
<keyword evidence="3" id="KW-1185">Reference proteome</keyword>
<organism evidence="2 3">
    <name type="scientific">Lymnaea stagnalis</name>
    <name type="common">Great pond snail</name>
    <name type="synonym">Helix stagnalis</name>
    <dbReference type="NCBI Taxonomy" id="6523"/>
    <lineage>
        <taxon>Eukaryota</taxon>
        <taxon>Metazoa</taxon>
        <taxon>Spiralia</taxon>
        <taxon>Lophotrochozoa</taxon>
        <taxon>Mollusca</taxon>
        <taxon>Gastropoda</taxon>
        <taxon>Heterobranchia</taxon>
        <taxon>Euthyneura</taxon>
        <taxon>Panpulmonata</taxon>
        <taxon>Hygrophila</taxon>
        <taxon>Lymnaeoidea</taxon>
        <taxon>Lymnaeidae</taxon>
        <taxon>Lymnaea</taxon>
    </lineage>
</organism>